<name>A0A0E9NEM0_SAICN</name>
<reference evidence="2 3" key="3">
    <citation type="journal article" date="2015" name="Genome Announc.">
        <title>Draft Genome Sequence of the Archiascomycetous Yeast Saitoella complicata.</title>
        <authorList>
            <person name="Yamauchi K."/>
            <person name="Kondo S."/>
            <person name="Hamamoto M."/>
            <person name="Takahashi Y."/>
            <person name="Ogura Y."/>
            <person name="Hayashi T."/>
            <person name="Nishida H."/>
        </authorList>
    </citation>
    <scope>NUCLEOTIDE SEQUENCE [LARGE SCALE GENOMIC DNA]</scope>
    <source>
        <strain evidence="2 3">NRRL Y-17804</strain>
    </source>
</reference>
<protein>
    <submittedName>
        <fullName evidence="2">Uncharacterized protein</fullName>
    </submittedName>
</protein>
<dbReference type="InterPro" id="IPR011990">
    <property type="entry name" value="TPR-like_helical_dom_sf"/>
</dbReference>
<evidence type="ECO:0000256" key="1">
    <source>
        <dbReference type="SAM" id="MobiDB-lite"/>
    </source>
</evidence>
<dbReference type="OMA" id="MRFFMRA"/>
<gene>
    <name evidence="2" type="ORF">G7K_2438-t1</name>
</gene>
<dbReference type="Gene3D" id="1.25.40.10">
    <property type="entry name" value="Tetratricopeptide repeat domain"/>
    <property type="match status" value="1"/>
</dbReference>
<dbReference type="OrthoDB" id="5328412at2759"/>
<accession>A0A0E9NEM0</accession>
<dbReference type="RefSeq" id="XP_019022488.1">
    <property type="nucleotide sequence ID" value="XM_019166317.1"/>
</dbReference>
<reference evidence="2 3" key="1">
    <citation type="journal article" date="2011" name="J. Gen. Appl. Microbiol.">
        <title>Draft genome sequencing of the enigmatic yeast Saitoella complicata.</title>
        <authorList>
            <person name="Nishida H."/>
            <person name="Hamamoto M."/>
            <person name="Sugiyama J."/>
        </authorList>
    </citation>
    <scope>NUCLEOTIDE SEQUENCE [LARGE SCALE GENOMIC DNA]</scope>
    <source>
        <strain evidence="2 3">NRRL Y-17804</strain>
    </source>
</reference>
<feature type="region of interest" description="Disordered" evidence="1">
    <location>
        <begin position="170"/>
        <end position="189"/>
    </location>
</feature>
<feature type="compositionally biased region" description="Low complexity" evidence="1">
    <location>
        <begin position="171"/>
        <end position="181"/>
    </location>
</feature>
<dbReference type="Proteomes" id="UP000033140">
    <property type="component" value="Unassembled WGS sequence"/>
</dbReference>
<evidence type="ECO:0000313" key="3">
    <source>
        <dbReference type="Proteomes" id="UP000033140"/>
    </source>
</evidence>
<dbReference type="SUPFAM" id="SSF48452">
    <property type="entry name" value="TPR-like"/>
    <property type="match status" value="1"/>
</dbReference>
<reference evidence="2 3" key="2">
    <citation type="journal article" date="2014" name="J. Gen. Appl. Microbiol.">
        <title>The early diverging ascomycetous budding yeast Saitoella complicata has three histone deacetylases belonging to the Clr6, Hos2, and Rpd3 lineages.</title>
        <authorList>
            <person name="Nishida H."/>
            <person name="Matsumoto T."/>
            <person name="Kondo S."/>
            <person name="Hamamoto M."/>
            <person name="Yoshikawa H."/>
        </authorList>
    </citation>
    <scope>NUCLEOTIDE SEQUENCE [LARGE SCALE GENOMIC DNA]</scope>
    <source>
        <strain evidence="2 3">NRRL Y-17804</strain>
    </source>
</reference>
<proteinExistence type="predicted"/>
<sequence length="435" mass="47335">MPPRFPPKSAKKKGKAKEPVLETYDDFFDEAVLQEEKGERWKVSDGPKAGRFLARALELYDQCLRLRPNDFDTTYNVARIHFLLTQLPPTPPTEQLIAGLQRAIESHKAALTLSPENIDALFNTAQVSIELVETVTEADDGRGGQVVPVLEEAIQLLQRCYQVQEQELRNTAAEEATEPTANGDDMDTDIPIALSAGEELNEEDDEGETERATVKYATTPSTLLDTCLAMLHAYTVYLSIIASAPPSASSTADAATTVQNITTSANEDLILRKAALLAQQSEREPELALARANLLSTAAAASVAHGLATLTDWQAALSHYERTNPKDAEALCDRADALIAYARATSPFGAPAEAQQQAWTVYTQAAGLLGAAVKLATFTQPTPLEVWITRAEVDLARARLDTEVSRRNRGVLFQNARVFYKNAGRGDLGDAIVEV</sequence>
<evidence type="ECO:0000313" key="2">
    <source>
        <dbReference type="EMBL" id="GAO48258.1"/>
    </source>
</evidence>
<comment type="caution">
    <text evidence="2">The sequence shown here is derived from an EMBL/GenBank/DDBJ whole genome shotgun (WGS) entry which is preliminary data.</text>
</comment>
<dbReference type="AlphaFoldDB" id="A0A0E9NEM0"/>
<keyword evidence="3" id="KW-1185">Reference proteome</keyword>
<organism evidence="2 3">
    <name type="scientific">Saitoella complicata (strain BCRC 22490 / CBS 7301 / JCM 7358 / NBRC 10748 / NRRL Y-17804)</name>
    <dbReference type="NCBI Taxonomy" id="698492"/>
    <lineage>
        <taxon>Eukaryota</taxon>
        <taxon>Fungi</taxon>
        <taxon>Dikarya</taxon>
        <taxon>Ascomycota</taxon>
        <taxon>Taphrinomycotina</taxon>
        <taxon>Taphrinomycotina incertae sedis</taxon>
        <taxon>Saitoella</taxon>
    </lineage>
</organism>
<dbReference type="EMBL" id="BACD03000013">
    <property type="protein sequence ID" value="GAO48258.1"/>
    <property type="molecule type" value="Genomic_DNA"/>
</dbReference>